<evidence type="ECO:0000313" key="2">
    <source>
        <dbReference type="Proteomes" id="UP000247476"/>
    </source>
</evidence>
<evidence type="ECO:0000313" key="1">
    <source>
        <dbReference type="EMBL" id="PYI54587.1"/>
    </source>
</evidence>
<dbReference type="AlphaFoldDB" id="A0A2V5KSG9"/>
<organism evidence="1 2">
    <name type="scientific">Paenibacillus flagellatus</name>
    <dbReference type="NCBI Taxonomy" id="2211139"/>
    <lineage>
        <taxon>Bacteria</taxon>
        <taxon>Bacillati</taxon>
        <taxon>Bacillota</taxon>
        <taxon>Bacilli</taxon>
        <taxon>Bacillales</taxon>
        <taxon>Paenibacillaceae</taxon>
        <taxon>Paenibacillus</taxon>
    </lineage>
</organism>
<dbReference type="EMBL" id="QJVJ01000005">
    <property type="protein sequence ID" value="PYI54587.1"/>
    <property type="molecule type" value="Genomic_DNA"/>
</dbReference>
<name>A0A2V5KSG9_9BACL</name>
<comment type="caution">
    <text evidence="1">The sequence shown here is derived from an EMBL/GenBank/DDBJ whole genome shotgun (WGS) entry which is preliminary data.</text>
</comment>
<keyword evidence="2" id="KW-1185">Reference proteome</keyword>
<evidence type="ECO:0008006" key="3">
    <source>
        <dbReference type="Google" id="ProtNLM"/>
    </source>
</evidence>
<reference evidence="1 2" key="1">
    <citation type="submission" date="2018-05" db="EMBL/GenBank/DDBJ databases">
        <title>Paenibacillus flagellatus sp. nov., isolated from selenium mineral soil.</title>
        <authorList>
            <person name="Dai X."/>
        </authorList>
    </citation>
    <scope>NUCLEOTIDE SEQUENCE [LARGE SCALE GENOMIC DNA]</scope>
    <source>
        <strain evidence="1 2">DXL2</strain>
    </source>
</reference>
<dbReference type="RefSeq" id="WP_110840644.1">
    <property type="nucleotide sequence ID" value="NZ_QJVJ01000005.1"/>
</dbReference>
<accession>A0A2V5KSG9</accession>
<sequence>MEKKTYYVSVQAGTVLENEGDAAYEFEIQATEAELDDLVESFELLSDLDNDSAARALNPFEDYSQDEENDNYDITLTQIYRKLYDMGTEQTRRTIAGMGMIGEQEKPIAP</sequence>
<dbReference type="OrthoDB" id="2706506at2"/>
<proteinExistence type="predicted"/>
<protein>
    <recommendedName>
        <fullName evidence="3">Hydrolase</fullName>
    </recommendedName>
</protein>
<gene>
    <name evidence="1" type="ORF">DLM86_14095</name>
</gene>
<dbReference type="Proteomes" id="UP000247476">
    <property type="component" value="Unassembled WGS sequence"/>
</dbReference>